<dbReference type="CDD" id="cd00200">
    <property type="entry name" value="WD40"/>
    <property type="match status" value="1"/>
</dbReference>
<dbReference type="InterPro" id="IPR019775">
    <property type="entry name" value="WD40_repeat_CS"/>
</dbReference>
<dbReference type="Pfam" id="PF00400">
    <property type="entry name" value="WD40"/>
    <property type="match status" value="7"/>
</dbReference>
<evidence type="ECO:0000256" key="1">
    <source>
        <dbReference type="ARBA" id="ARBA00022574"/>
    </source>
</evidence>
<evidence type="ECO:0000256" key="5">
    <source>
        <dbReference type="SAM" id="MobiDB-lite"/>
    </source>
</evidence>
<reference evidence="9 10" key="1">
    <citation type="submission" date="2024-05" db="EMBL/GenBank/DDBJ databases">
        <title>Haplotype-resolved chromosome-level genome assembly of Huyou (Citrus changshanensis).</title>
        <authorList>
            <person name="Miao C."/>
            <person name="Chen W."/>
            <person name="Wu Y."/>
            <person name="Wang L."/>
            <person name="Zhao S."/>
            <person name="Grierson D."/>
            <person name="Xu C."/>
            <person name="Chen K."/>
        </authorList>
    </citation>
    <scope>NUCLEOTIDE SEQUENCE [LARGE SCALE GENOMIC DNA]</scope>
    <source>
        <strain evidence="9">01-14</strain>
        <tissue evidence="9">Leaf</tissue>
    </source>
</reference>
<comment type="similarity">
    <text evidence="3">Belongs to the WD repeat PRL1/PRL2 family.</text>
</comment>
<dbReference type="InterPro" id="IPR036322">
    <property type="entry name" value="WD40_repeat_dom_sf"/>
</dbReference>
<dbReference type="EMBL" id="JBCGBO010000024">
    <property type="protein sequence ID" value="KAK9182321.1"/>
    <property type="molecule type" value="Genomic_DNA"/>
</dbReference>
<keyword evidence="2" id="KW-0677">Repeat</keyword>
<sequence>MASISSLSSFHHDHEKPPGLEIIRALVVSINEFILEFITHVERWHALKLRCASKLNMKRQEFFEFSEHSILSNLYWGIDSIEAAIQAEWPEEKARRLCNSERLLQAPALLDEQEVTSGIPNCYLVSCAYFYLSVIKKLQEDELQVALHFLQALSVYPRLIGTEFAPELCKCLFPSLGLPKLQEMSGRKILESDETNGSDAMRLIARRYKHWLMYYQVLLHEETPQRHCGYREVSSSGVEAQYHAHEIRSRSESSSSIEHLPKLQTSSNKLMLYAKVHPLDPQEDVTNDTTVGTKACRKIPEIQEYGKDIKNLDEVPRLQLRTAGLRKKSSTKCLYDMLQESESDRSTTVGSCSTEIEEESDSEANMGIVKSLIANEGTSAVDRRPENFDQFRKLQSYCSSSGSESTKISFLRAPKRPMHKESNGTNNNKNFSRRFLSSSGHFNLSILELRDKISNGSCHVEGKISKQHKVQPSDCVLSSSPQQSCRFTEMDYRGSSERKKNSSGRKKFNEECLNGEKDAKSELLEIIEKAISSLFFSGDLRKCNKDYVVEVTTLYKMLNSKTGVKYDMLKDVILEQLLTAISASKEETVIRASVSILTTIILADESVIEDIKKKGLRLSDLATALKRNVPEAAILIYLIKPSPTEIKTLELLPTLVEVICTSKLYKGKLESVRLTPPAASLMIIEVLVTAFDYATNNMHLAAINSPRVLCGLLDVARHQNLEELISLATILVKCIQFDGQCRKYLSEFTAVAPLACLLQSGEKRAIMIALEFFHEILRIPRSSAIDLLQRIHREGNINISHILKLSLQQLQSDYQLLAANLLLQLDTLANTSGKSVFTEEAMQVILKAVTSEESSTMQLLSSFILSNIGGTFSWTGEPYTVAWLVKKAGLNSLWLQNMIRNFDWLDQSLQDRGVDSWSSKIAKSIIEIGKPIYYALEKGLKSKTKSVCRDSLTTIAWLSFEVSKSPNSVRHSACQILLDGVEQFLHPGLELEERLLACLCIYNYASGKGMQKLIRSSEGVRESLRRLSNVTWMAEELHKAADYYLPNISRISCVHTQILEASHKCSGAVTALIYYKGLLCSGFSDGSIKMWNIKKQSAMLVWDVKEHRKAVTSFSLFEPGESLLSGSADKTIRVWQMVQRKLELIEVIATKEPIRKLDTYGKTIFAITQGHRMKVIDSSRTLKDTYRSKGIKSMSVVQGKIYIGCMDSSIQELAVSNNVEREIKAPFKSWRLQSKPINSLVVYKDWLYGASSSVEGSNIKEWRRHRKPQISIAPEKGTTIQAMAVVEDFIYLNCNSSASSLQIWLRETQQKVGRISAGSKITSLLTANDIVLCGTETGLIKRLLEVEEEEEEANMPGPAMDLEPVEPQSLKKLSLKSQKRALDLFSPTHGRLPPPDPESKKIRISHKLNLEYGGIKSTNEPRRQVNSTTTAHRNQPSGSSDVLALPGPEGSRDAQKAGAQNALVVGPSAQPKGLNNVGASGKSSAIVSTSASSERNLSTSAIMERIPSKWPRPEWRAPWKCYRVISGHLGWVRSVAFDHSNTWFCTGSADRTIKIWDVAKGTLKLTLTGHIEQVRGLAVSSKHTYMFSAGDDKQVKCWDLEQNKVIRSYHGHLSGVYCLGLHPTIDILLTGGRDSVCRVWDIRTKMQIFALAGHDNTVCSVFTRPTDPQVVTGSHDSTIKFWDLRYGKTMLTLTHHKKSVRAMALHPTEDCFASASAENIKKFNLPKGEFLHNMLSQQKTIINSMAVNEEGVLATGGDNGSLWFWDWKSGHNFQQAQTIVQPGSLDSEAGIYALSYDVTGSRLVTCEADKTIKMWREDETATPETHPLNFKPPKDIRRF</sequence>
<evidence type="ECO:0000259" key="6">
    <source>
        <dbReference type="Pfam" id="PF23568"/>
    </source>
</evidence>
<evidence type="ECO:0000256" key="3">
    <source>
        <dbReference type="ARBA" id="ARBA00025726"/>
    </source>
</evidence>
<feature type="repeat" description="WD" evidence="4">
    <location>
        <begin position="1651"/>
        <end position="1692"/>
    </location>
</feature>
<dbReference type="FunFam" id="2.130.10.10:FF:000012">
    <property type="entry name" value="Putative pleiotropic regulator 1"/>
    <property type="match status" value="1"/>
</dbReference>
<dbReference type="PROSITE" id="PS00678">
    <property type="entry name" value="WD_REPEATS_1"/>
    <property type="match status" value="2"/>
</dbReference>
<comment type="caution">
    <text evidence="9">The sequence shown here is derived from an EMBL/GenBank/DDBJ whole genome shotgun (WGS) entry which is preliminary data.</text>
</comment>
<feature type="compositionally biased region" description="Polar residues" evidence="5">
    <location>
        <begin position="1424"/>
        <end position="1440"/>
    </location>
</feature>
<feature type="domain" description="Putative E3 ubiquitin-protein ligase LIN ARM repeats" evidence="8">
    <location>
        <begin position="522"/>
        <end position="685"/>
    </location>
</feature>
<feature type="region of interest" description="Disordered" evidence="5">
    <location>
        <begin position="1818"/>
        <end position="1839"/>
    </location>
</feature>
<dbReference type="Pfam" id="PF23654">
    <property type="entry name" value="ARM_LIN_2nd"/>
    <property type="match status" value="1"/>
</dbReference>
<evidence type="ECO:0000256" key="2">
    <source>
        <dbReference type="ARBA" id="ARBA00022737"/>
    </source>
</evidence>
<gene>
    <name evidence="9" type="ORF">WN944_025464</name>
</gene>
<feature type="repeat" description="WD" evidence="4">
    <location>
        <begin position="1609"/>
        <end position="1650"/>
    </location>
</feature>
<dbReference type="InterPro" id="IPR015943">
    <property type="entry name" value="WD40/YVTN_repeat-like_dom_sf"/>
</dbReference>
<evidence type="ECO:0000313" key="9">
    <source>
        <dbReference type="EMBL" id="KAK9182321.1"/>
    </source>
</evidence>
<evidence type="ECO:0000259" key="8">
    <source>
        <dbReference type="Pfam" id="PF23654"/>
    </source>
</evidence>
<proteinExistence type="inferred from homology"/>
<dbReference type="InterPro" id="IPR056512">
    <property type="entry name" value="LIN_N"/>
</dbReference>
<dbReference type="InterPro" id="IPR001680">
    <property type="entry name" value="WD40_rpt"/>
</dbReference>
<keyword evidence="1 4" id="KW-0853">WD repeat</keyword>
<keyword evidence="10" id="KW-1185">Reference proteome</keyword>
<dbReference type="SMART" id="SM00320">
    <property type="entry name" value="WD40"/>
    <property type="match status" value="10"/>
</dbReference>
<feature type="domain" description="Putative E3 ubiquitin-protein ligase LIN ARM-like" evidence="7">
    <location>
        <begin position="687"/>
        <end position="1039"/>
    </location>
</feature>
<dbReference type="PANTHER" id="PTHR35549">
    <property type="entry name" value="OS04G0584500 PROTEIN"/>
    <property type="match status" value="1"/>
</dbReference>
<dbReference type="InterPro" id="IPR055566">
    <property type="entry name" value="ARM_LIN"/>
</dbReference>
<dbReference type="PROSITE" id="PS50294">
    <property type="entry name" value="WD_REPEATS_REGION"/>
    <property type="match status" value="5"/>
</dbReference>
<evidence type="ECO:0000313" key="10">
    <source>
        <dbReference type="Proteomes" id="UP001428341"/>
    </source>
</evidence>
<accession>A0AAP0LT84</accession>
<feature type="repeat" description="WD" evidence="4">
    <location>
        <begin position="1567"/>
        <end position="1608"/>
    </location>
</feature>
<dbReference type="Pfam" id="PF23628">
    <property type="entry name" value="ARM_LIN_C"/>
    <property type="match status" value="1"/>
</dbReference>
<feature type="domain" description="Putative E3 ubiquitin-protein ligase LIN N-terminal" evidence="6">
    <location>
        <begin position="23"/>
        <end position="212"/>
    </location>
</feature>
<dbReference type="Proteomes" id="UP001428341">
    <property type="component" value="Unassembled WGS sequence"/>
</dbReference>
<dbReference type="InterPro" id="IPR056514">
    <property type="entry name" value="ARM_LIN_2nd"/>
</dbReference>
<dbReference type="InterPro" id="IPR016024">
    <property type="entry name" value="ARM-type_fold"/>
</dbReference>
<dbReference type="Gene3D" id="2.130.10.10">
    <property type="entry name" value="YVTN repeat-like/Quinoprotein amine dehydrogenase"/>
    <property type="match status" value="2"/>
</dbReference>
<protein>
    <submittedName>
        <fullName evidence="9">Uncharacterized protein</fullName>
    </submittedName>
</protein>
<evidence type="ECO:0000259" key="7">
    <source>
        <dbReference type="Pfam" id="PF23628"/>
    </source>
</evidence>
<feature type="region of interest" description="Disordered" evidence="5">
    <location>
        <begin position="1384"/>
        <end position="1459"/>
    </location>
</feature>
<name>A0AAP0LT84_9ROSI</name>
<dbReference type="PROSITE" id="PS50082">
    <property type="entry name" value="WD_REPEATS_2"/>
    <property type="match status" value="5"/>
</dbReference>
<dbReference type="PANTHER" id="PTHR35549:SF2">
    <property type="entry name" value="TRANSDUCIN_WD40 REPEAT-LIKE SUPERFAMILY PROTEIN"/>
    <property type="match status" value="1"/>
</dbReference>
<dbReference type="SUPFAM" id="SSF48371">
    <property type="entry name" value="ARM repeat"/>
    <property type="match status" value="1"/>
</dbReference>
<dbReference type="Pfam" id="PF23568">
    <property type="entry name" value="ARM_LIN"/>
    <property type="match status" value="1"/>
</dbReference>
<evidence type="ECO:0000256" key="4">
    <source>
        <dbReference type="PROSITE-ProRule" id="PRU00221"/>
    </source>
</evidence>
<dbReference type="PRINTS" id="PR00320">
    <property type="entry name" value="GPROTEINBRPT"/>
</dbReference>
<feature type="repeat" description="WD" evidence="4">
    <location>
        <begin position="1104"/>
        <end position="1137"/>
    </location>
</feature>
<organism evidence="9 10">
    <name type="scientific">Citrus x changshan-huyou</name>
    <dbReference type="NCBI Taxonomy" id="2935761"/>
    <lineage>
        <taxon>Eukaryota</taxon>
        <taxon>Viridiplantae</taxon>
        <taxon>Streptophyta</taxon>
        <taxon>Embryophyta</taxon>
        <taxon>Tracheophyta</taxon>
        <taxon>Spermatophyta</taxon>
        <taxon>Magnoliopsida</taxon>
        <taxon>eudicotyledons</taxon>
        <taxon>Gunneridae</taxon>
        <taxon>Pentapetalae</taxon>
        <taxon>rosids</taxon>
        <taxon>malvids</taxon>
        <taxon>Sapindales</taxon>
        <taxon>Rutaceae</taxon>
        <taxon>Aurantioideae</taxon>
        <taxon>Citrus</taxon>
    </lineage>
</organism>
<dbReference type="SUPFAM" id="SSF50978">
    <property type="entry name" value="WD40 repeat-like"/>
    <property type="match status" value="2"/>
</dbReference>
<dbReference type="InterPro" id="IPR020472">
    <property type="entry name" value="WD40_PAC1"/>
</dbReference>
<feature type="repeat" description="WD" evidence="4">
    <location>
        <begin position="1525"/>
        <end position="1566"/>
    </location>
</feature>